<name>A0AAW0NB78_9GOBI</name>
<dbReference type="EMBL" id="JBBPFD010000015">
    <property type="protein sequence ID" value="KAK7895755.1"/>
    <property type="molecule type" value="Genomic_DNA"/>
</dbReference>
<feature type="domain" description="TAF1C beta-propeller" evidence="2">
    <location>
        <begin position="272"/>
        <end position="398"/>
    </location>
</feature>
<dbReference type="InterPro" id="IPR038801">
    <property type="entry name" value="TAF1C"/>
</dbReference>
<accession>A0AAW0NB78</accession>
<feature type="compositionally biased region" description="Low complexity" evidence="1">
    <location>
        <begin position="828"/>
        <end position="846"/>
    </location>
</feature>
<feature type="region of interest" description="Disordered" evidence="1">
    <location>
        <begin position="759"/>
        <end position="856"/>
    </location>
</feature>
<dbReference type="InterPro" id="IPR049090">
    <property type="entry name" value="TAF1C_HB"/>
</dbReference>
<feature type="compositionally biased region" description="Basic and acidic residues" evidence="1">
    <location>
        <begin position="765"/>
        <end position="808"/>
    </location>
</feature>
<dbReference type="GO" id="GO:0001650">
    <property type="term" value="C:fibrillar center"/>
    <property type="evidence" value="ECO:0007669"/>
    <property type="project" value="TreeGrafter"/>
</dbReference>
<gene>
    <name evidence="4" type="ORF">WMY93_021080</name>
</gene>
<feature type="region of interest" description="Disordered" evidence="1">
    <location>
        <begin position="575"/>
        <end position="601"/>
    </location>
</feature>
<feature type="region of interest" description="Disordered" evidence="1">
    <location>
        <begin position="688"/>
        <end position="710"/>
    </location>
</feature>
<evidence type="ECO:0000313" key="4">
    <source>
        <dbReference type="EMBL" id="KAK7895755.1"/>
    </source>
</evidence>
<feature type="compositionally biased region" description="Basic residues" evidence="1">
    <location>
        <begin position="575"/>
        <end position="586"/>
    </location>
</feature>
<dbReference type="Pfam" id="PF20641">
    <property type="entry name" value="TAF1C_beta-prop"/>
    <property type="match status" value="1"/>
</dbReference>
<comment type="caution">
    <text evidence="4">The sequence shown here is derived from an EMBL/GenBank/DDBJ whole genome shotgun (WGS) entry which is preliminary data.</text>
</comment>
<dbReference type="PANTHER" id="PTHR15319:SF1">
    <property type="entry name" value="TATA BOX-BINDING PROTEIN-ASSOCIATED FACTOR RNA POLYMERASE I SUBUNIT C"/>
    <property type="match status" value="1"/>
</dbReference>
<dbReference type="GO" id="GO:0001164">
    <property type="term" value="F:RNA polymerase I core promoter sequence-specific DNA binding"/>
    <property type="evidence" value="ECO:0007669"/>
    <property type="project" value="TreeGrafter"/>
</dbReference>
<proteinExistence type="predicted"/>
<evidence type="ECO:0000313" key="5">
    <source>
        <dbReference type="Proteomes" id="UP001460270"/>
    </source>
</evidence>
<dbReference type="Proteomes" id="UP001460270">
    <property type="component" value="Unassembled WGS sequence"/>
</dbReference>
<evidence type="ECO:0000259" key="2">
    <source>
        <dbReference type="Pfam" id="PF20641"/>
    </source>
</evidence>
<dbReference type="InterPro" id="IPR049087">
    <property type="entry name" value="TAF1C_beta-prop"/>
</dbReference>
<sequence>MEPEFPSVLFPCFYNTDPPDTALGHCAGSWGSHRQLTHSGTRSFRAQYTVSAESWIHTEPVPVPLLPPKHSGFCSDKRPHALDFSEHLQSFFVDHPSDAFGSMAHVLGQTLHFKNPPHKRARKAQDPIRMWEVSRFRDKLQSKICTRSAPSSRLDAFSRLLSDAVHSVPVELLGSLLYEELHQQSRDAMFCEANTGGALDLIPLSQTAQDSARDAALSGCLVYSANGVDKLNFQQVELQSRTVVCSKEVCSFILKGPIQQISSRTVCGLSLVSVRSLYQCGVWTLPSAHSPQLLQSLSSAETLTCTSLSPHVVGELLVASESGATHLWRLGHGMQLVRSEDSNLYFNSQSSWRWCEFSAHPRVMLYADRTGVELTDIRVQPSSCHTLFRISQASECKSEKDCCNYSAYIMDERFPCVPVLKCDHMMEAPPVFCQVLPSSHASLTERPPSCWALRGLKRSLSCSTPGGAVEACVSRGPVQTLHRPTDSVKLLPTQLPHRTQASQDRLSHPATGLTAVRLQRSASEESLCVLQLLQTGDVFYQILEKDTCAEAEATALGSHSLSIWKQWLQRLAHKSKPSHSVVKGRLRTPQSETQRSSKHLLRTSTHIEWTDPLSSRLTASWAGEEAWHVWWNEHLGADRAEKTQALRRRRRKEKEVKRASGRSLLALSGSFTSSCSYQSDLSDWAWSDSGGVGSQSEDPPTDMPTDTTDQHRLTPVSALQRPLWTVPGLTRESASLWTVPALTGESASLWTVPALTESPLCGQSRTDRKARPPVDSPSADRRAPPVDSPRTDRRERPPVDSPRTDRRAQQTGEPPVSVESNRDAFSWSQNSSQRLSQFFSQSSQSSQRKKKSRMGF</sequence>
<organism evidence="4 5">
    <name type="scientific">Mugilogobius chulae</name>
    <name type="common">yellowstripe goby</name>
    <dbReference type="NCBI Taxonomy" id="88201"/>
    <lineage>
        <taxon>Eukaryota</taxon>
        <taxon>Metazoa</taxon>
        <taxon>Chordata</taxon>
        <taxon>Craniata</taxon>
        <taxon>Vertebrata</taxon>
        <taxon>Euteleostomi</taxon>
        <taxon>Actinopterygii</taxon>
        <taxon>Neopterygii</taxon>
        <taxon>Teleostei</taxon>
        <taxon>Neoteleostei</taxon>
        <taxon>Acanthomorphata</taxon>
        <taxon>Gobiaria</taxon>
        <taxon>Gobiiformes</taxon>
        <taxon>Gobioidei</taxon>
        <taxon>Gobiidae</taxon>
        <taxon>Gobionellinae</taxon>
        <taxon>Mugilogobius</taxon>
    </lineage>
</organism>
<evidence type="ECO:0000259" key="3">
    <source>
        <dbReference type="Pfam" id="PF20642"/>
    </source>
</evidence>
<dbReference type="AlphaFoldDB" id="A0AAW0NB78"/>
<feature type="compositionally biased region" description="Basic residues" evidence="1">
    <location>
        <begin position="847"/>
        <end position="856"/>
    </location>
</feature>
<keyword evidence="5" id="KW-1185">Reference proteome</keyword>
<protein>
    <submittedName>
        <fullName evidence="4">Uncharacterized protein</fullName>
    </submittedName>
</protein>
<dbReference type="PANTHER" id="PTHR15319">
    <property type="entry name" value="TATA BOX-BINDING PROTEIN ASSOCIATED FACTOR RNA POLYMERASE I SUBUNIT C"/>
    <property type="match status" value="1"/>
</dbReference>
<reference evidence="5" key="1">
    <citation type="submission" date="2024-04" db="EMBL/GenBank/DDBJ databases">
        <title>Salinicola lusitanus LLJ914,a marine bacterium isolated from the Okinawa Trough.</title>
        <authorList>
            <person name="Li J."/>
        </authorList>
    </citation>
    <scope>NUCLEOTIDE SEQUENCE [LARGE SCALE GENOMIC DNA]</scope>
</reference>
<evidence type="ECO:0000256" key="1">
    <source>
        <dbReference type="SAM" id="MobiDB-lite"/>
    </source>
</evidence>
<feature type="domain" description="TAF1C helical bundle" evidence="3">
    <location>
        <begin position="503"/>
        <end position="553"/>
    </location>
</feature>
<dbReference type="Pfam" id="PF20642">
    <property type="entry name" value="TAF1C_HB"/>
    <property type="match status" value="1"/>
</dbReference>